<evidence type="ECO:0000313" key="5">
    <source>
        <dbReference type="Proteomes" id="UP000384354"/>
    </source>
</evidence>
<sequence length="76" mass="7697">MTQTKFEIQKRKGLKIDAGVRRGPQGGKQVGAQNKRNAAGSKLLGALLGTASEDATAVDAAGTTGNDATKQGADKA</sequence>
<evidence type="ECO:0000313" key="2">
    <source>
        <dbReference type="EMBL" id="MDN4572395.1"/>
    </source>
</evidence>
<evidence type="ECO:0000313" key="4">
    <source>
        <dbReference type="EMBL" id="VVE12878.1"/>
    </source>
</evidence>
<gene>
    <name evidence="2" type="ORF">DBA34_03835</name>
    <name evidence="3" type="ORF">DBB29_04225</name>
    <name evidence="4" type="ORF">PCE31106_02715</name>
</gene>
<protein>
    <submittedName>
        <fullName evidence="4">Uncharacterized protein</fullName>
    </submittedName>
</protein>
<dbReference type="OrthoDB" id="8945265at2"/>
<dbReference type="AlphaFoldDB" id="A0A5E4VKN7"/>
<dbReference type="EMBL" id="CABPSL010000009">
    <property type="protein sequence ID" value="VVE12878.1"/>
    <property type="molecule type" value="Genomic_DNA"/>
</dbReference>
<dbReference type="EMBL" id="QAID01000031">
    <property type="protein sequence ID" value="MDN4577321.1"/>
    <property type="molecule type" value="Genomic_DNA"/>
</dbReference>
<dbReference type="Proteomes" id="UP001172788">
    <property type="component" value="Unassembled WGS sequence"/>
</dbReference>
<accession>A0A5E4VKN7</accession>
<reference evidence="4 5" key="2">
    <citation type="submission" date="2019-08" db="EMBL/GenBank/DDBJ databases">
        <authorList>
            <person name="Peeters C."/>
        </authorList>
    </citation>
    <scope>NUCLEOTIDE SEQUENCE [LARGE SCALE GENOMIC DNA]</scope>
    <source>
        <strain evidence="4 5">LMG 31106</strain>
    </source>
</reference>
<feature type="region of interest" description="Disordered" evidence="1">
    <location>
        <begin position="1"/>
        <end position="36"/>
    </location>
</feature>
<organism evidence="4 5">
    <name type="scientific">Pandoraea cepalis</name>
    <dbReference type="NCBI Taxonomy" id="2508294"/>
    <lineage>
        <taxon>Bacteria</taxon>
        <taxon>Pseudomonadati</taxon>
        <taxon>Pseudomonadota</taxon>
        <taxon>Betaproteobacteria</taxon>
        <taxon>Burkholderiales</taxon>
        <taxon>Burkholderiaceae</taxon>
        <taxon>Pandoraea</taxon>
    </lineage>
</organism>
<dbReference type="RefSeq" id="WP_150563602.1">
    <property type="nucleotide sequence ID" value="NZ_CABPSL010000009.1"/>
</dbReference>
<dbReference type="EMBL" id="QAIC01000028">
    <property type="protein sequence ID" value="MDN4572395.1"/>
    <property type="molecule type" value="Genomic_DNA"/>
</dbReference>
<feature type="compositionally biased region" description="Basic and acidic residues" evidence="1">
    <location>
        <begin position="7"/>
        <end position="20"/>
    </location>
</feature>
<evidence type="ECO:0000256" key="1">
    <source>
        <dbReference type="SAM" id="MobiDB-lite"/>
    </source>
</evidence>
<reference evidence="2" key="1">
    <citation type="submission" date="2018-04" db="EMBL/GenBank/DDBJ databases">
        <authorList>
            <person name="Jy Z."/>
        </authorList>
    </citation>
    <scope>NUCLEOTIDE SEQUENCE</scope>
    <source>
        <strain evidence="3">AS13</strain>
        <strain evidence="2">LA18</strain>
    </source>
</reference>
<evidence type="ECO:0000313" key="3">
    <source>
        <dbReference type="EMBL" id="MDN4577321.1"/>
    </source>
</evidence>
<proteinExistence type="predicted"/>
<keyword evidence="6" id="KW-1185">Reference proteome</keyword>
<dbReference type="Proteomes" id="UP000384354">
    <property type="component" value="Unassembled WGS sequence"/>
</dbReference>
<evidence type="ECO:0000313" key="6">
    <source>
        <dbReference type="Proteomes" id="UP001172788"/>
    </source>
</evidence>
<name>A0A5E4VKN7_9BURK</name>
<dbReference type="Proteomes" id="UP001172791">
    <property type="component" value="Unassembled WGS sequence"/>
</dbReference>